<proteinExistence type="predicted"/>
<dbReference type="STRING" id="1229727.Ga0080559_TMP905"/>
<dbReference type="EMBL" id="CP014796">
    <property type="protein sequence ID" value="APX21701.1"/>
    <property type="molecule type" value="Genomic_DNA"/>
</dbReference>
<organism evidence="1 2">
    <name type="scientific">Salipiger profundus</name>
    <dbReference type="NCBI Taxonomy" id="1229727"/>
    <lineage>
        <taxon>Bacteria</taxon>
        <taxon>Pseudomonadati</taxon>
        <taxon>Pseudomonadota</taxon>
        <taxon>Alphaproteobacteria</taxon>
        <taxon>Rhodobacterales</taxon>
        <taxon>Roseobacteraceae</taxon>
        <taxon>Salipiger</taxon>
    </lineage>
</organism>
<sequence length="324" mass="34001">MPNARGDQAKLLARRQTTFGTAESAADGAFQALPFYNYNVTPSGELANDDAIYGDSYAGELVAGLRNLGGSIEVPLGLDSFGWHLAQLLGLPTTTGTEAPYSHVFTAAANPQILLGTHGISHAGVGQHFTQDSLAVQSLEIQAQKNGQRQRATLNMIGREEVKAGATLDSTPIAFANDPVPVGFQGLLSIDGSEAAGITQAGLTLGTGREADQETLNGLATAADIDLGFWDLSGSLNARFRDATYYDAASAGTEMALSLAWTISASYSLSISVPRVVLERSGVPVEGRNLISQSFNWRAARPATGQQLIEVTLLNATADYANPT</sequence>
<gene>
    <name evidence="1" type="ORF">Ga0080559_TMP905</name>
</gene>
<keyword evidence="2" id="KW-1185">Reference proteome</keyword>
<dbReference type="RefSeq" id="WP_076622286.1">
    <property type="nucleotide sequence ID" value="NZ_BMEW01000002.1"/>
</dbReference>
<dbReference type="AlphaFoldDB" id="A0A1U7D0N4"/>
<protein>
    <submittedName>
        <fullName evidence="1">Site-specific recombinase XerD</fullName>
    </submittedName>
</protein>
<accession>A0A1U7D0N4</accession>
<dbReference type="Pfam" id="PF18906">
    <property type="entry name" value="Phage_tube_2"/>
    <property type="match status" value="1"/>
</dbReference>
<evidence type="ECO:0000313" key="2">
    <source>
        <dbReference type="Proteomes" id="UP000186559"/>
    </source>
</evidence>
<evidence type="ECO:0000313" key="1">
    <source>
        <dbReference type="EMBL" id="APX21701.1"/>
    </source>
</evidence>
<name>A0A1U7D0N4_9RHOB</name>
<reference evidence="1 2" key="1">
    <citation type="submission" date="2016-03" db="EMBL/GenBank/DDBJ databases">
        <title>Deep-sea bacteria in the southern Pacific.</title>
        <authorList>
            <person name="Tang K."/>
        </authorList>
    </citation>
    <scope>NUCLEOTIDE SEQUENCE [LARGE SCALE GENOMIC DNA]</scope>
    <source>
        <strain evidence="1 2">JLT2016</strain>
    </source>
</reference>
<dbReference type="InterPro" id="IPR044000">
    <property type="entry name" value="Phage_tube_2"/>
</dbReference>
<dbReference type="Proteomes" id="UP000186559">
    <property type="component" value="Chromosome"/>
</dbReference>
<dbReference type="KEGG" id="tpro:Ga0080559_TMP905"/>